<proteinExistence type="predicted"/>
<sequence length="179" mass="20005">MTIAPKTRLQPERLPPFEDDDVLAAFDFCVAVHDIDDSIPSSFWGAMKCPDAVKWLEACKAEWKNLNDMQCFHELWEVVTNSVATARTANQSVVVADVWNSFGVLLRSASNERPLWVTTALPLPSKHEPNSQPSRMLLRVLNAFTIPAYTHRDCVNHPGKCGFYCGVVNNTFPACPSLK</sequence>
<evidence type="ECO:0000313" key="1">
    <source>
        <dbReference type="EMBL" id="RHZ10183.1"/>
    </source>
</evidence>
<protein>
    <submittedName>
        <fullName evidence="1">Uncharacterized protein</fullName>
    </submittedName>
</protein>
<dbReference type="EMBL" id="QUTH01005321">
    <property type="protein sequence ID" value="RHZ10183.1"/>
    <property type="molecule type" value="Genomic_DNA"/>
</dbReference>
<name>A0A3R7A2G7_APHAT</name>
<dbReference type="VEuPathDB" id="FungiDB:H257_11889"/>
<dbReference type="AlphaFoldDB" id="A0A3R7A2G7"/>
<comment type="caution">
    <text evidence="1">The sequence shown here is derived from an EMBL/GenBank/DDBJ whole genome shotgun (WGS) entry which is preliminary data.</text>
</comment>
<organism evidence="1 2">
    <name type="scientific">Aphanomyces astaci</name>
    <name type="common">Crayfish plague agent</name>
    <dbReference type="NCBI Taxonomy" id="112090"/>
    <lineage>
        <taxon>Eukaryota</taxon>
        <taxon>Sar</taxon>
        <taxon>Stramenopiles</taxon>
        <taxon>Oomycota</taxon>
        <taxon>Saprolegniomycetes</taxon>
        <taxon>Saprolegniales</taxon>
        <taxon>Verrucalvaceae</taxon>
        <taxon>Aphanomyces</taxon>
    </lineage>
</organism>
<accession>A0A3R7A2G7</accession>
<dbReference type="Proteomes" id="UP000285430">
    <property type="component" value="Unassembled WGS sequence"/>
</dbReference>
<gene>
    <name evidence="1" type="ORF">DYB37_007549</name>
</gene>
<reference evidence="1 2" key="1">
    <citation type="submission" date="2018-08" db="EMBL/GenBank/DDBJ databases">
        <title>Aphanomyces genome sequencing and annotation.</title>
        <authorList>
            <person name="Minardi D."/>
            <person name="Oidtmann B."/>
            <person name="Van Der Giezen M."/>
            <person name="Studholme D.J."/>
        </authorList>
    </citation>
    <scope>NUCLEOTIDE SEQUENCE [LARGE SCALE GENOMIC DNA]</scope>
    <source>
        <strain evidence="1 2">Da</strain>
    </source>
</reference>
<evidence type="ECO:0000313" key="2">
    <source>
        <dbReference type="Proteomes" id="UP000285430"/>
    </source>
</evidence>